<accession>A0ACA9Y3T1</accession>
<comment type="caution">
    <text evidence="1">The sequence shown here is derived from an EMBL/GenBank/DDBJ whole genome shotgun (WGS) entry which is preliminary data.</text>
</comment>
<reference evidence="1" key="1">
    <citation type="submission" date="2022-06" db="EMBL/GenBank/DDBJ databases">
        <authorList>
            <person name="Legras J.-L."/>
            <person name="Devillers H."/>
            <person name="Grondin C."/>
        </authorList>
    </citation>
    <scope>NUCLEOTIDE SEQUENCE</scope>
    <source>
        <strain evidence="1">CLIB 1444</strain>
    </source>
</reference>
<dbReference type="EMBL" id="CALSDN010000002">
    <property type="protein sequence ID" value="CAH6719632.1"/>
    <property type="molecule type" value="Genomic_DNA"/>
</dbReference>
<evidence type="ECO:0000313" key="1">
    <source>
        <dbReference type="EMBL" id="CAH6719632.1"/>
    </source>
</evidence>
<dbReference type="Proteomes" id="UP001152531">
    <property type="component" value="Unassembled WGS sequence"/>
</dbReference>
<evidence type="ECO:0000313" key="2">
    <source>
        <dbReference type="Proteomes" id="UP001152531"/>
    </source>
</evidence>
<gene>
    <name evidence="1" type="ORF">CLIB1444_02S13014</name>
</gene>
<sequence length="523" mass="57473">MSKTDLELDIDNSSKKSDIKVADESVSIQQGELRKSLGLFSLLGVGFGLTNSWYGISSSLQTSIASGGPIIVVYGIIIIAFISLNVAIMLSEFASMIPSAGGQYVWTRVLAPRKYSSFLAYMCGSFGWVGSIFTSASMALAVASQIMGLWNIMHPDHITKKWQLFVLYELVNLVLMLFNCNGQILPILGNSALYVSLFSYTVITITVLVCARGSYQPATFVFKDFDGSATGWTGGIAFILGLVNPNWSFSCLDCATHMAEEIMEPERFIPMAVIGTVGIGFVTSFTYSISMFFSIQDFQGILDSTTGSPILDIYHQALDSKTGAVCLGVLLLLTACGCTISSHTWQARLCWSFARDNGLPFSNYLKIVDPKLRIPINAHLFSTVIVAILGVLYMVSDTAFNSMVIGTITFLLLSYSVPILCLLYRGRDKVRHGPFWLGKIGMVSNIICLLWTAFGLVFYSFPTYLPVTAGSMNYISAVYGIYIILTLGFWWFPYKPWSCRENFAGGLGNSEELEFPDVCLEDI</sequence>
<keyword evidence="2" id="KW-1185">Reference proteome</keyword>
<protein>
    <submittedName>
        <fullName evidence="1">Choline transport protein</fullName>
    </submittedName>
</protein>
<name>A0ACA9Y3T1_9ASCO</name>
<proteinExistence type="predicted"/>
<organism evidence="1 2">
    <name type="scientific">[Candida] jaroonii</name>
    <dbReference type="NCBI Taxonomy" id="467808"/>
    <lineage>
        <taxon>Eukaryota</taxon>
        <taxon>Fungi</taxon>
        <taxon>Dikarya</taxon>
        <taxon>Ascomycota</taxon>
        <taxon>Saccharomycotina</taxon>
        <taxon>Pichiomycetes</taxon>
        <taxon>Debaryomycetaceae</taxon>
        <taxon>Yamadazyma</taxon>
    </lineage>
</organism>